<dbReference type="EMBL" id="JAUIZM010000005">
    <property type="protein sequence ID" value="KAK1383361.1"/>
    <property type="molecule type" value="Genomic_DNA"/>
</dbReference>
<proteinExistence type="inferred from homology"/>
<feature type="chain" id="PRO_5042197241" evidence="2">
    <location>
        <begin position="25"/>
        <end position="212"/>
    </location>
</feature>
<organism evidence="3 4">
    <name type="scientific">Heracleum sosnowskyi</name>
    <dbReference type="NCBI Taxonomy" id="360622"/>
    <lineage>
        <taxon>Eukaryota</taxon>
        <taxon>Viridiplantae</taxon>
        <taxon>Streptophyta</taxon>
        <taxon>Embryophyta</taxon>
        <taxon>Tracheophyta</taxon>
        <taxon>Spermatophyta</taxon>
        <taxon>Magnoliopsida</taxon>
        <taxon>eudicotyledons</taxon>
        <taxon>Gunneridae</taxon>
        <taxon>Pentapetalae</taxon>
        <taxon>asterids</taxon>
        <taxon>campanulids</taxon>
        <taxon>Apiales</taxon>
        <taxon>Apiaceae</taxon>
        <taxon>Apioideae</taxon>
        <taxon>apioid superclade</taxon>
        <taxon>Tordylieae</taxon>
        <taxon>Tordyliinae</taxon>
        <taxon>Heracleum</taxon>
    </lineage>
</organism>
<protein>
    <submittedName>
        <fullName evidence="3">Kunitz trypsin inhibitor</fullName>
    </submittedName>
</protein>
<dbReference type="SUPFAM" id="SSF50386">
    <property type="entry name" value="STI-like"/>
    <property type="match status" value="1"/>
</dbReference>
<dbReference type="PROSITE" id="PS00283">
    <property type="entry name" value="SOYBEAN_KUNITZ"/>
    <property type="match status" value="1"/>
</dbReference>
<dbReference type="PANTHER" id="PTHR33107:SF5">
    <property type="entry name" value="KUNITZ TRYPSIN INHIBITOR 5"/>
    <property type="match status" value="1"/>
</dbReference>
<comment type="caution">
    <text evidence="3">The sequence shown here is derived from an EMBL/GenBank/DDBJ whole genome shotgun (WGS) entry which is preliminary data.</text>
</comment>
<name>A0AAD8ID84_9APIA</name>
<dbReference type="InterPro" id="IPR011065">
    <property type="entry name" value="Kunitz_inhibitor_STI-like_sf"/>
</dbReference>
<evidence type="ECO:0000256" key="1">
    <source>
        <dbReference type="ARBA" id="ARBA00005440"/>
    </source>
</evidence>
<reference evidence="3" key="1">
    <citation type="submission" date="2023-02" db="EMBL/GenBank/DDBJ databases">
        <title>Genome of toxic invasive species Heracleum sosnowskyi carries increased number of genes despite the absence of recent whole-genome duplications.</title>
        <authorList>
            <person name="Schelkunov M."/>
            <person name="Shtratnikova V."/>
            <person name="Makarenko M."/>
            <person name="Klepikova A."/>
            <person name="Omelchenko D."/>
            <person name="Novikova G."/>
            <person name="Obukhova E."/>
            <person name="Bogdanov V."/>
            <person name="Penin A."/>
            <person name="Logacheva M."/>
        </authorList>
    </citation>
    <scope>NUCLEOTIDE SEQUENCE</scope>
    <source>
        <strain evidence="3">Hsosn_3</strain>
        <tissue evidence="3">Leaf</tissue>
    </source>
</reference>
<evidence type="ECO:0000313" key="3">
    <source>
        <dbReference type="EMBL" id="KAK1383361.1"/>
    </source>
</evidence>
<gene>
    <name evidence="3" type="ORF">POM88_021096</name>
</gene>
<evidence type="ECO:0000313" key="4">
    <source>
        <dbReference type="Proteomes" id="UP001237642"/>
    </source>
</evidence>
<dbReference type="InterPro" id="IPR002160">
    <property type="entry name" value="Prot_inh_Kunz-lg"/>
</dbReference>
<keyword evidence="2" id="KW-0732">Signal</keyword>
<dbReference type="PANTHER" id="PTHR33107">
    <property type="entry name" value="KUNITZ TRYPSIN INHIBITOR 2"/>
    <property type="match status" value="1"/>
</dbReference>
<keyword evidence="4" id="KW-1185">Reference proteome</keyword>
<reference evidence="3" key="2">
    <citation type="submission" date="2023-05" db="EMBL/GenBank/DDBJ databases">
        <authorList>
            <person name="Schelkunov M.I."/>
        </authorList>
    </citation>
    <scope>NUCLEOTIDE SEQUENCE</scope>
    <source>
        <strain evidence="3">Hsosn_3</strain>
        <tissue evidence="3">Leaf</tissue>
    </source>
</reference>
<evidence type="ECO:0000256" key="2">
    <source>
        <dbReference type="SAM" id="SignalP"/>
    </source>
</evidence>
<comment type="similarity">
    <text evidence="1">Belongs to the protease inhibitor I3 (leguminous Kunitz-type inhibitor) family.</text>
</comment>
<dbReference type="SMART" id="SM00452">
    <property type="entry name" value="STI"/>
    <property type="match status" value="1"/>
</dbReference>
<dbReference type="AlphaFoldDB" id="A0AAD8ID84"/>
<sequence length="212" mass="23314">MKPTIFAVSCLLIALTTNIWLASAATNRVIDVDGKDLLARTNYYILPVVRGNGGGLKFGNARQAECPSDVLQEPNEVNRGLKATFVPQKSSEQYIRESTDVNIEFSGKPTCKQSTNVWRLDQAFLANETTYISTGGIIGNPGASTFNCWYKIVKVESGTNRYKLRFCPSVCKYCTPDCGDIGILIEKSGTRRLVLNTTGKAFGAFEVFFKKA</sequence>
<dbReference type="Gene3D" id="2.80.10.50">
    <property type="match status" value="1"/>
</dbReference>
<dbReference type="CDD" id="cd23375">
    <property type="entry name" value="beta-trefoil_STI_VvMLP-like"/>
    <property type="match status" value="1"/>
</dbReference>
<feature type="signal peptide" evidence="2">
    <location>
        <begin position="1"/>
        <end position="24"/>
    </location>
</feature>
<dbReference type="Proteomes" id="UP001237642">
    <property type="component" value="Unassembled WGS sequence"/>
</dbReference>
<dbReference type="Pfam" id="PF00197">
    <property type="entry name" value="Kunitz_legume"/>
    <property type="match status" value="1"/>
</dbReference>
<accession>A0AAD8ID84</accession>
<dbReference type="GO" id="GO:0004866">
    <property type="term" value="F:endopeptidase inhibitor activity"/>
    <property type="evidence" value="ECO:0007669"/>
    <property type="project" value="InterPro"/>
</dbReference>
<dbReference type="PRINTS" id="PR00291">
    <property type="entry name" value="KUNITZINHBTR"/>
</dbReference>